<dbReference type="CDD" id="cd07377">
    <property type="entry name" value="WHTH_GntR"/>
    <property type="match status" value="1"/>
</dbReference>
<organism evidence="5 6">
    <name type="scientific">Radiobacillus deserti</name>
    <dbReference type="NCBI Taxonomy" id="2594883"/>
    <lineage>
        <taxon>Bacteria</taxon>
        <taxon>Bacillati</taxon>
        <taxon>Bacillota</taxon>
        <taxon>Bacilli</taxon>
        <taxon>Bacillales</taxon>
        <taxon>Bacillaceae</taxon>
        <taxon>Radiobacillus</taxon>
    </lineage>
</organism>
<dbReference type="KEGG" id="aqt:FN924_05505"/>
<name>A0A516KE57_9BACI</name>
<dbReference type="PANTHER" id="PTHR43537:SF5">
    <property type="entry name" value="UXU OPERON TRANSCRIPTIONAL REGULATOR"/>
    <property type="match status" value="1"/>
</dbReference>
<reference evidence="5 6" key="1">
    <citation type="submission" date="2019-07" db="EMBL/GenBank/DDBJ databases">
        <authorList>
            <person name="Li J."/>
        </authorList>
    </citation>
    <scope>NUCLEOTIDE SEQUENCE [LARGE SCALE GENOMIC DNA]</scope>
    <source>
        <strain evidence="5 6">TKL69</strain>
    </source>
</reference>
<dbReference type="PROSITE" id="PS50949">
    <property type="entry name" value="HTH_GNTR"/>
    <property type="match status" value="1"/>
</dbReference>
<dbReference type="SUPFAM" id="SSF48008">
    <property type="entry name" value="GntR ligand-binding domain-like"/>
    <property type="match status" value="1"/>
</dbReference>
<dbReference type="EMBL" id="CP041666">
    <property type="protein sequence ID" value="QDP39678.1"/>
    <property type="molecule type" value="Genomic_DNA"/>
</dbReference>
<dbReference type="InterPro" id="IPR036388">
    <property type="entry name" value="WH-like_DNA-bd_sf"/>
</dbReference>
<feature type="domain" description="HTH gntR-type" evidence="4">
    <location>
        <begin position="26"/>
        <end position="94"/>
    </location>
</feature>
<evidence type="ECO:0000256" key="3">
    <source>
        <dbReference type="ARBA" id="ARBA00023163"/>
    </source>
</evidence>
<proteinExistence type="predicted"/>
<dbReference type="GO" id="GO:0003700">
    <property type="term" value="F:DNA-binding transcription factor activity"/>
    <property type="evidence" value="ECO:0007669"/>
    <property type="project" value="InterPro"/>
</dbReference>
<keyword evidence="2" id="KW-0238">DNA-binding</keyword>
<dbReference type="SMART" id="SM00345">
    <property type="entry name" value="HTH_GNTR"/>
    <property type="match status" value="1"/>
</dbReference>
<accession>A0A516KE57</accession>
<evidence type="ECO:0000313" key="6">
    <source>
        <dbReference type="Proteomes" id="UP000315215"/>
    </source>
</evidence>
<dbReference type="Pfam" id="PF07729">
    <property type="entry name" value="FCD"/>
    <property type="match status" value="1"/>
</dbReference>
<dbReference type="SMART" id="SM00895">
    <property type="entry name" value="FCD"/>
    <property type="match status" value="1"/>
</dbReference>
<dbReference type="InterPro" id="IPR036390">
    <property type="entry name" value="WH_DNA-bd_sf"/>
</dbReference>
<evidence type="ECO:0000256" key="1">
    <source>
        <dbReference type="ARBA" id="ARBA00023015"/>
    </source>
</evidence>
<dbReference type="GO" id="GO:0003677">
    <property type="term" value="F:DNA binding"/>
    <property type="evidence" value="ECO:0007669"/>
    <property type="project" value="UniProtKB-KW"/>
</dbReference>
<dbReference type="Gene3D" id="1.20.120.530">
    <property type="entry name" value="GntR ligand-binding domain-like"/>
    <property type="match status" value="1"/>
</dbReference>
<gene>
    <name evidence="5" type="ORF">FN924_05505</name>
</gene>
<dbReference type="SUPFAM" id="SSF46785">
    <property type="entry name" value="Winged helix' DNA-binding domain"/>
    <property type="match status" value="1"/>
</dbReference>
<dbReference type="InterPro" id="IPR000524">
    <property type="entry name" value="Tscrpt_reg_HTH_GntR"/>
</dbReference>
<dbReference type="InterPro" id="IPR008920">
    <property type="entry name" value="TF_FadR/GntR_C"/>
</dbReference>
<keyword evidence="6" id="KW-1185">Reference proteome</keyword>
<sequence length="246" mass="28451">MLFSDIIKSLIIQHGGDLILKTLRKPRLSERAAEEIKQYIKQEQLKEGDRLPSISELINSLGIGRSTLREALQLLESQGILEILNGKGTFVKDTNPYQIHTSFDITNEKHFLLEALEVRFALEGKAVELAAKFATEDEINKMEFYLKEYVRFIELDDRDNANQADSLFHRTIYDASKNELLKSIIESVWDSFYEFWNEPFGKQDIFDPSYPHHESLLLAIKNKDTFQAKQAFTEIMESVRTSIESI</sequence>
<evidence type="ECO:0000259" key="4">
    <source>
        <dbReference type="PROSITE" id="PS50949"/>
    </source>
</evidence>
<keyword evidence="1" id="KW-0805">Transcription regulation</keyword>
<evidence type="ECO:0000256" key="2">
    <source>
        <dbReference type="ARBA" id="ARBA00023125"/>
    </source>
</evidence>
<dbReference type="InterPro" id="IPR011711">
    <property type="entry name" value="GntR_C"/>
</dbReference>
<evidence type="ECO:0000313" key="5">
    <source>
        <dbReference type="EMBL" id="QDP39678.1"/>
    </source>
</evidence>
<protein>
    <submittedName>
        <fullName evidence="5">FadR family transcriptional regulator</fullName>
    </submittedName>
</protein>
<dbReference type="PANTHER" id="PTHR43537">
    <property type="entry name" value="TRANSCRIPTIONAL REGULATOR, GNTR FAMILY"/>
    <property type="match status" value="1"/>
</dbReference>
<dbReference type="PRINTS" id="PR00035">
    <property type="entry name" value="HTHGNTR"/>
</dbReference>
<dbReference type="Gene3D" id="1.10.10.10">
    <property type="entry name" value="Winged helix-like DNA-binding domain superfamily/Winged helix DNA-binding domain"/>
    <property type="match status" value="1"/>
</dbReference>
<dbReference type="Pfam" id="PF00392">
    <property type="entry name" value="GntR"/>
    <property type="match status" value="1"/>
</dbReference>
<dbReference type="Proteomes" id="UP000315215">
    <property type="component" value="Chromosome"/>
</dbReference>
<dbReference type="AlphaFoldDB" id="A0A516KE57"/>
<keyword evidence="3" id="KW-0804">Transcription</keyword>